<organism evidence="1 2">
    <name type="scientific">Candidatus Jettenia ecosi</name>
    <dbReference type="NCBI Taxonomy" id="2494326"/>
    <lineage>
        <taxon>Bacteria</taxon>
        <taxon>Pseudomonadati</taxon>
        <taxon>Planctomycetota</taxon>
        <taxon>Candidatus Brocadiia</taxon>
        <taxon>Candidatus Brocadiales</taxon>
        <taxon>Candidatus Brocadiaceae</taxon>
        <taxon>Candidatus Jettenia</taxon>
    </lineage>
</organism>
<evidence type="ECO:0000313" key="2">
    <source>
        <dbReference type="Proteomes" id="UP000319783"/>
    </source>
</evidence>
<name>A0A533QCN2_9BACT</name>
<protein>
    <submittedName>
        <fullName evidence="1">Uncharacterized protein</fullName>
    </submittedName>
</protein>
<dbReference type="EMBL" id="SULG01000019">
    <property type="protein sequence ID" value="TLD42468.1"/>
    <property type="molecule type" value="Genomic_DNA"/>
</dbReference>
<accession>A0A533QCN2</accession>
<gene>
    <name evidence="1" type="ORF">JETT_1211</name>
</gene>
<reference evidence="1 2" key="1">
    <citation type="submission" date="2019-04" db="EMBL/GenBank/DDBJ databases">
        <title>Genome of a novel bacterium Candidatus Jettenia ecosi reconstructed from metagenome of an anammox bioreactor.</title>
        <authorList>
            <person name="Mardanov A.V."/>
            <person name="Beletsky A.V."/>
            <person name="Ravin N.V."/>
            <person name="Botchkova E.A."/>
            <person name="Litti Y.V."/>
            <person name="Nozhevnikova A.N."/>
        </authorList>
    </citation>
    <scope>NUCLEOTIDE SEQUENCE [LARGE SCALE GENOMIC DNA]</scope>
    <source>
        <strain evidence="1">J2</strain>
    </source>
</reference>
<dbReference type="Proteomes" id="UP000319783">
    <property type="component" value="Unassembled WGS sequence"/>
</dbReference>
<sequence length="62" mass="7064">MLGNRLSTPPQIQVGMIDRSFSSITKAYLIPFFLKEYVALAREIILLLLRLGIPTEYFCSSK</sequence>
<dbReference type="AlphaFoldDB" id="A0A533QCN2"/>
<comment type="caution">
    <text evidence="1">The sequence shown here is derived from an EMBL/GenBank/DDBJ whole genome shotgun (WGS) entry which is preliminary data.</text>
</comment>
<evidence type="ECO:0000313" key="1">
    <source>
        <dbReference type="EMBL" id="TLD42468.1"/>
    </source>
</evidence>
<proteinExistence type="predicted"/>